<dbReference type="OrthoDB" id="9785080at2"/>
<dbReference type="PROSITE" id="PS00211">
    <property type="entry name" value="ABC_TRANSPORTER_1"/>
    <property type="match status" value="1"/>
</dbReference>
<dbReference type="InterPro" id="IPR003593">
    <property type="entry name" value="AAA+_ATPase"/>
</dbReference>
<dbReference type="InterPro" id="IPR027417">
    <property type="entry name" value="P-loop_NTPase"/>
</dbReference>
<feature type="domain" description="ABC transporter" evidence="5">
    <location>
        <begin position="3"/>
        <end position="212"/>
    </location>
</feature>
<dbReference type="InterPro" id="IPR017871">
    <property type="entry name" value="ABC_transporter-like_CS"/>
</dbReference>
<dbReference type="Gene3D" id="3.40.50.300">
    <property type="entry name" value="P-loop containing nucleotide triphosphate hydrolases"/>
    <property type="match status" value="1"/>
</dbReference>
<evidence type="ECO:0000256" key="4">
    <source>
        <dbReference type="ARBA" id="ARBA00022840"/>
    </source>
</evidence>
<dbReference type="Pfam" id="PF00005">
    <property type="entry name" value="ABC_tran"/>
    <property type="match status" value="1"/>
</dbReference>
<name>A0A0R2G8C3_9LACO</name>
<gene>
    <name evidence="6" type="ORF">IV68_GL000234</name>
</gene>
<dbReference type="InterPro" id="IPR003439">
    <property type="entry name" value="ABC_transporter-like_ATP-bd"/>
</dbReference>
<dbReference type="GO" id="GO:0022857">
    <property type="term" value="F:transmembrane transporter activity"/>
    <property type="evidence" value="ECO:0007669"/>
    <property type="project" value="TreeGrafter"/>
</dbReference>
<dbReference type="STRING" id="1123500.GCA_000420365_00270"/>
<keyword evidence="3" id="KW-0547">Nucleotide-binding</keyword>
<keyword evidence="4 6" id="KW-0067">ATP-binding</keyword>
<accession>A0A0R2G8C3</accession>
<reference evidence="6 7" key="1">
    <citation type="journal article" date="2015" name="Genome Announc.">
        <title>Expanding the biotechnology potential of lactobacilli through comparative genomics of 213 strains and associated genera.</title>
        <authorList>
            <person name="Sun Z."/>
            <person name="Harris H.M."/>
            <person name="McCann A."/>
            <person name="Guo C."/>
            <person name="Argimon S."/>
            <person name="Zhang W."/>
            <person name="Yang X."/>
            <person name="Jeffery I.B."/>
            <person name="Cooney J.C."/>
            <person name="Kagawa T.F."/>
            <person name="Liu W."/>
            <person name="Song Y."/>
            <person name="Salvetti E."/>
            <person name="Wrobel A."/>
            <person name="Rasinkangas P."/>
            <person name="Parkhill J."/>
            <person name="Rea M.C."/>
            <person name="O'Sullivan O."/>
            <person name="Ritari J."/>
            <person name="Douillard F.P."/>
            <person name="Paul Ross R."/>
            <person name="Yang R."/>
            <person name="Briner A.E."/>
            <person name="Felis G.E."/>
            <person name="de Vos W.M."/>
            <person name="Barrangou R."/>
            <person name="Klaenhammer T.R."/>
            <person name="Caufield P.W."/>
            <person name="Cui Y."/>
            <person name="Zhang H."/>
            <person name="O'Toole P.W."/>
        </authorList>
    </citation>
    <scope>NUCLEOTIDE SEQUENCE [LARGE SCALE GENOMIC DNA]</scope>
    <source>
        <strain evidence="6 7">DSM 20190</strain>
    </source>
</reference>
<dbReference type="PANTHER" id="PTHR24220">
    <property type="entry name" value="IMPORT ATP-BINDING PROTEIN"/>
    <property type="match status" value="1"/>
</dbReference>
<evidence type="ECO:0000256" key="3">
    <source>
        <dbReference type="ARBA" id="ARBA00022741"/>
    </source>
</evidence>
<sequence length="213" mass="23734">MRLAVKDLGKHYGEQVLFSDLNFAVTNDDWLTVIGESGSGKSTLLKIIAGLVDASTGLVLLNDKEEWTYPVDEYRQRVSYATQAAQLFGETVRDNLDLPFLVRKQEPDVKRQVALLEQVELPADFLDRNIHDLSGGQRQRVGVARNLIFAPDVLLLDEISTGLDADTKAAIWHLVEHMQAKAHFAVLSVTHDAQEIKSAKWTLKIEDGRGVLS</sequence>
<evidence type="ECO:0000259" key="5">
    <source>
        <dbReference type="PROSITE" id="PS50893"/>
    </source>
</evidence>
<keyword evidence="2" id="KW-0813">Transport</keyword>
<dbReference type="RefSeq" id="WP_022791073.1">
    <property type="nucleotide sequence ID" value="NZ_ATUU01000001.1"/>
</dbReference>
<dbReference type="InParanoid" id="A0A0R2G8C3"/>
<dbReference type="InterPro" id="IPR015856">
    <property type="entry name" value="ABC_transpr_CbiO/EcfA_su"/>
</dbReference>
<comment type="subcellular location">
    <subcellularLocation>
        <location evidence="1">Cell membrane</location>
        <topology evidence="1">Peripheral membrane protein</topology>
    </subcellularLocation>
</comment>
<dbReference type="SUPFAM" id="SSF52540">
    <property type="entry name" value="P-loop containing nucleoside triphosphate hydrolases"/>
    <property type="match status" value="1"/>
</dbReference>
<dbReference type="Proteomes" id="UP000051296">
    <property type="component" value="Unassembled WGS sequence"/>
</dbReference>
<evidence type="ECO:0000256" key="2">
    <source>
        <dbReference type="ARBA" id="ARBA00022448"/>
    </source>
</evidence>
<dbReference type="GO" id="GO:0005524">
    <property type="term" value="F:ATP binding"/>
    <property type="evidence" value="ECO:0007669"/>
    <property type="project" value="UniProtKB-KW"/>
</dbReference>
<dbReference type="CDD" id="cd03225">
    <property type="entry name" value="ABC_cobalt_CbiO_domain1"/>
    <property type="match status" value="1"/>
</dbReference>
<dbReference type="SMART" id="SM00382">
    <property type="entry name" value="AAA"/>
    <property type="match status" value="1"/>
</dbReference>
<dbReference type="InterPro" id="IPR015854">
    <property type="entry name" value="ABC_transpr_LolD-like"/>
</dbReference>
<proteinExistence type="predicted"/>
<dbReference type="eggNOG" id="COG4619">
    <property type="taxonomic scope" value="Bacteria"/>
</dbReference>
<evidence type="ECO:0000313" key="7">
    <source>
        <dbReference type="Proteomes" id="UP000051296"/>
    </source>
</evidence>
<evidence type="ECO:0000256" key="1">
    <source>
        <dbReference type="ARBA" id="ARBA00004202"/>
    </source>
</evidence>
<dbReference type="EMBL" id="JQAX01000001">
    <property type="protein sequence ID" value="KRN33434.1"/>
    <property type="molecule type" value="Genomic_DNA"/>
</dbReference>
<protein>
    <submittedName>
        <fullName evidence="6">ABC transporter, ATP-binding protein</fullName>
    </submittedName>
</protein>
<dbReference type="PATRIC" id="fig|1123500.6.peg.232"/>
<dbReference type="AlphaFoldDB" id="A0A0R2G8C3"/>
<evidence type="ECO:0000313" key="6">
    <source>
        <dbReference type="EMBL" id="KRN33434.1"/>
    </source>
</evidence>
<organism evidence="6 7">
    <name type="scientific">Weissella halotolerans DSM 20190</name>
    <dbReference type="NCBI Taxonomy" id="1123500"/>
    <lineage>
        <taxon>Bacteria</taxon>
        <taxon>Bacillati</taxon>
        <taxon>Bacillota</taxon>
        <taxon>Bacilli</taxon>
        <taxon>Lactobacillales</taxon>
        <taxon>Lactobacillaceae</taxon>
        <taxon>Weissella</taxon>
    </lineage>
</organism>
<dbReference type="GO" id="GO:0016887">
    <property type="term" value="F:ATP hydrolysis activity"/>
    <property type="evidence" value="ECO:0007669"/>
    <property type="project" value="InterPro"/>
</dbReference>
<dbReference type="GO" id="GO:0005886">
    <property type="term" value="C:plasma membrane"/>
    <property type="evidence" value="ECO:0007669"/>
    <property type="project" value="UniProtKB-SubCell"/>
</dbReference>
<keyword evidence="7" id="KW-1185">Reference proteome</keyword>
<dbReference type="PROSITE" id="PS50893">
    <property type="entry name" value="ABC_TRANSPORTER_2"/>
    <property type="match status" value="1"/>
</dbReference>
<comment type="caution">
    <text evidence="6">The sequence shown here is derived from an EMBL/GenBank/DDBJ whole genome shotgun (WGS) entry which is preliminary data.</text>
</comment>